<dbReference type="Proteomes" id="UP001162131">
    <property type="component" value="Unassembled WGS sequence"/>
</dbReference>
<feature type="transmembrane region" description="Helical" evidence="1">
    <location>
        <begin position="6"/>
        <end position="24"/>
    </location>
</feature>
<dbReference type="Pfam" id="PF00615">
    <property type="entry name" value="RGS"/>
    <property type="match status" value="1"/>
</dbReference>
<organism evidence="3 4">
    <name type="scientific">Blepharisma stoltei</name>
    <dbReference type="NCBI Taxonomy" id="1481888"/>
    <lineage>
        <taxon>Eukaryota</taxon>
        <taxon>Sar</taxon>
        <taxon>Alveolata</taxon>
        <taxon>Ciliophora</taxon>
        <taxon>Postciliodesmatophora</taxon>
        <taxon>Heterotrichea</taxon>
        <taxon>Heterotrichida</taxon>
        <taxon>Blepharismidae</taxon>
        <taxon>Blepharisma</taxon>
    </lineage>
</organism>
<keyword evidence="4" id="KW-1185">Reference proteome</keyword>
<dbReference type="AlphaFoldDB" id="A0AAU9I925"/>
<reference evidence="3" key="1">
    <citation type="submission" date="2021-09" db="EMBL/GenBank/DDBJ databases">
        <authorList>
            <consortium name="AG Swart"/>
            <person name="Singh M."/>
            <person name="Singh A."/>
            <person name="Seah K."/>
            <person name="Emmerich C."/>
        </authorList>
    </citation>
    <scope>NUCLEOTIDE SEQUENCE</scope>
    <source>
        <strain evidence="3">ATCC30299</strain>
    </source>
</reference>
<keyword evidence="1" id="KW-0472">Membrane</keyword>
<name>A0AAU9I925_9CILI</name>
<keyword evidence="1" id="KW-0812">Transmembrane</keyword>
<feature type="transmembrane region" description="Helical" evidence="1">
    <location>
        <begin position="202"/>
        <end position="220"/>
    </location>
</feature>
<comment type="caution">
    <text evidence="3">The sequence shown here is derived from an EMBL/GenBank/DDBJ whole genome shotgun (WGS) entry which is preliminary data.</text>
</comment>
<dbReference type="Gene3D" id="1.10.167.10">
    <property type="entry name" value="Regulator of G-protein Signalling 4, domain 2"/>
    <property type="match status" value="1"/>
</dbReference>
<gene>
    <name evidence="3" type="ORF">BSTOLATCC_MIC2691</name>
</gene>
<proteinExistence type="predicted"/>
<protein>
    <recommendedName>
        <fullName evidence="2">RGS domain-containing protein</fullName>
    </recommendedName>
</protein>
<sequence>MLLYIIVAFAFLVYVGIGIMLYKRRKERNIKSRSPVLIYITHWSNLLETLLTFPIIIEGYLNPYELDYYENRLYQVAALIAHYLVYFPYILRCYRLYFIFHLDKDWEIQNNRFKQNIHRTRQRWLVKMLCFCMIPVITACIICLFWKDADKYFPLNLSRPKNDWVDIPDCVYTFVCFTEELIMIAGIYAIKDISDDFNMSNELFYVGIIWFLTPAFSIYIRSSKVIWAIPYVIRNILLMLRSSLVPVIWSFFNKPLFEPLTIEMLSSLELTLQNAATLEAFEEFLRLEELTTTRSFGSINCGSGLSMLEFYLKCRLFANSGSSNLAENIFEDYLETKIVHIPAEVYLEIENGDFTDANLFNKAENSVIEKLKTYFYPKFMTSDQYFFLKRLIHRQEIYQYRLMQTSLHEFQINEHKKMVVECDDWPVPTLD</sequence>
<dbReference type="InterPro" id="IPR016137">
    <property type="entry name" value="RGS"/>
</dbReference>
<feature type="transmembrane region" description="Helical" evidence="1">
    <location>
        <begin position="124"/>
        <end position="147"/>
    </location>
</feature>
<dbReference type="InterPro" id="IPR044926">
    <property type="entry name" value="RGS_subdomain_2"/>
</dbReference>
<evidence type="ECO:0000313" key="4">
    <source>
        <dbReference type="Proteomes" id="UP001162131"/>
    </source>
</evidence>
<feature type="transmembrane region" description="Helical" evidence="1">
    <location>
        <begin position="36"/>
        <end position="61"/>
    </location>
</feature>
<evidence type="ECO:0000256" key="1">
    <source>
        <dbReference type="SAM" id="Phobius"/>
    </source>
</evidence>
<evidence type="ECO:0000259" key="2">
    <source>
        <dbReference type="Pfam" id="PF00615"/>
    </source>
</evidence>
<evidence type="ECO:0000313" key="3">
    <source>
        <dbReference type="EMBL" id="CAG9310981.1"/>
    </source>
</evidence>
<feature type="transmembrane region" description="Helical" evidence="1">
    <location>
        <begin position="171"/>
        <end position="190"/>
    </location>
</feature>
<feature type="domain" description="RGS" evidence="2">
    <location>
        <begin position="306"/>
        <end position="385"/>
    </location>
</feature>
<dbReference type="SUPFAM" id="SSF48097">
    <property type="entry name" value="Regulator of G-protein signaling, RGS"/>
    <property type="match status" value="1"/>
</dbReference>
<feature type="transmembrane region" description="Helical" evidence="1">
    <location>
        <begin position="73"/>
        <end position="91"/>
    </location>
</feature>
<accession>A0AAU9I925</accession>
<dbReference type="EMBL" id="CAJZBQ010000003">
    <property type="protein sequence ID" value="CAG9310981.1"/>
    <property type="molecule type" value="Genomic_DNA"/>
</dbReference>
<dbReference type="InterPro" id="IPR036305">
    <property type="entry name" value="RGS_sf"/>
</dbReference>
<keyword evidence="1" id="KW-1133">Transmembrane helix</keyword>